<gene>
    <name evidence="2" type="ORF">Salat_0628900</name>
</gene>
<feature type="region of interest" description="Disordered" evidence="1">
    <location>
        <begin position="124"/>
        <end position="166"/>
    </location>
</feature>
<organism evidence="2 3">
    <name type="scientific">Sesamum alatum</name>
    <dbReference type="NCBI Taxonomy" id="300844"/>
    <lineage>
        <taxon>Eukaryota</taxon>
        <taxon>Viridiplantae</taxon>
        <taxon>Streptophyta</taxon>
        <taxon>Embryophyta</taxon>
        <taxon>Tracheophyta</taxon>
        <taxon>Spermatophyta</taxon>
        <taxon>Magnoliopsida</taxon>
        <taxon>eudicotyledons</taxon>
        <taxon>Gunneridae</taxon>
        <taxon>Pentapetalae</taxon>
        <taxon>asterids</taxon>
        <taxon>lamiids</taxon>
        <taxon>Lamiales</taxon>
        <taxon>Pedaliaceae</taxon>
        <taxon>Sesamum</taxon>
    </lineage>
</organism>
<name>A0AAE2CU46_9LAMI</name>
<reference evidence="2" key="2">
    <citation type="journal article" date="2024" name="Plant">
        <title>Genomic evolution and insights into agronomic trait innovations of Sesamum species.</title>
        <authorList>
            <person name="Miao H."/>
            <person name="Wang L."/>
            <person name="Qu L."/>
            <person name="Liu H."/>
            <person name="Sun Y."/>
            <person name="Le M."/>
            <person name="Wang Q."/>
            <person name="Wei S."/>
            <person name="Zheng Y."/>
            <person name="Lin W."/>
            <person name="Duan Y."/>
            <person name="Cao H."/>
            <person name="Xiong S."/>
            <person name="Wang X."/>
            <person name="Wei L."/>
            <person name="Li C."/>
            <person name="Ma Q."/>
            <person name="Ju M."/>
            <person name="Zhao R."/>
            <person name="Li G."/>
            <person name="Mu C."/>
            <person name="Tian Q."/>
            <person name="Mei H."/>
            <person name="Zhang T."/>
            <person name="Gao T."/>
            <person name="Zhang H."/>
        </authorList>
    </citation>
    <scope>NUCLEOTIDE SEQUENCE</scope>
    <source>
        <strain evidence="2">3651</strain>
    </source>
</reference>
<dbReference type="EMBL" id="JACGWO010000002">
    <property type="protein sequence ID" value="KAK4434661.1"/>
    <property type="molecule type" value="Genomic_DNA"/>
</dbReference>
<accession>A0AAE2CU46</accession>
<comment type="caution">
    <text evidence="2">The sequence shown here is derived from an EMBL/GenBank/DDBJ whole genome shotgun (WGS) entry which is preliminary data.</text>
</comment>
<keyword evidence="3" id="KW-1185">Reference proteome</keyword>
<dbReference type="AlphaFoldDB" id="A0AAE2CU46"/>
<sequence>MLLSRSLSSPSLVNPIVVAGDVATTAMAEDTPTGKEEGDRVQSSFKFAAFSTLEERVAGDSQSLQSLARLQAHWSARYGGGVASSMSTTVETMVATSTPNGQSVACGSLSSPRVLHAANYNLPPPMALLQDENSEKGAPLNPMNDQPSTEKGSSGGTQTSSTGIDE</sequence>
<dbReference type="Proteomes" id="UP001293254">
    <property type="component" value="Unassembled WGS sequence"/>
</dbReference>
<protein>
    <submittedName>
        <fullName evidence="2">Uncharacterized protein</fullName>
    </submittedName>
</protein>
<feature type="compositionally biased region" description="Low complexity" evidence="1">
    <location>
        <begin position="149"/>
        <end position="166"/>
    </location>
</feature>
<reference evidence="2" key="1">
    <citation type="submission" date="2020-06" db="EMBL/GenBank/DDBJ databases">
        <authorList>
            <person name="Li T."/>
            <person name="Hu X."/>
            <person name="Zhang T."/>
            <person name="Song X."/>
            <person name="Zhang H."/>
            <person name="Dai N."/>
            <person name="Sheng W."/>
            <person name="Hou X."/>
            <person name="Wei L."/>
        </authorList>
    </citation>
    <scope>NUCLEOTIDE SEQUENCE</scope>
    <source>
        <strain evidence="2">3651</strain>
        <tissue evidence="2">Leaf</tissue>
    </source>
</reference>
<evidence type="ECO:0000256" key="1">
    <source>
        <dbReference type="SAM" id="MobiDB-lite"/>
    </source>
</evidence>
<evidence type="ECO:0000313" key="2">
    <source>
        <dbReference type="EMBL" id="KAK4434661.1"/>
    </source>
</evidence>
<evidence type="ECO:0000313" key="3">
    <source>
        <dbReference type="Proteomes" id="UP001293254"/>
    </source>
</evidence>
<proteinExistence type="predicted"/>